<dbReference type="InterPro" id="IPR011990">
    <property type="entry name" value="TPR-like_helical_dom_sf"/>
</dbReference>
<dbReference type="Gene3D" id="1.25.40.10">
    <property type="entry name" value="Tetratricopeptide repeat domain"/>
    <property type="match status" value="1"/>
</dbReference>
<organism evidence="1 2">
    <name type="scientific">Aurantiacibacter gangjinensis</name>
    <dbReference type="NCBI Taxonomy" id="502682"/>
    <lineage>
        <taxon>Bacteria</taxon>
        <taxon>Pseudomonadati</taxon>
        <taxon>Pseudomonadota</taxon>
        <taxon>Alphaproteobacteria</taxon>
        <taxon>Sphingomonadales</taxon>
        <taxon>Erythrobacteraceae</taxon>
        <taxon>Aurantiacibacter</taxon>
    </lineage>
</organism>
<proteinExistence type="predicted"/>
<dbReference type="EMBL" id="LBHC01000002">
    <property type="protein sequence ID" value="KLE31419.1"/>
    <property type="molecule type" value="Genomic_DNA"/>
</dbReference>
<dbReference type="SUPFAM" id="SSF48452">
    <property type="entry name" value="TPR-like"/>
    <property type="match status" value="1"/>
</dbReference>
<dbReference type="AlphaFoldDB" id="A0A0G9MLC5"/>
<dbReference type="Proteomes" id="UP000053070">
    <property type="component" value="Unassembled WGS sequence"/>
</dbReference>
<sequence length="217" mass="22703">MAQLDRASRSEPHLASTIPDAFAANASGLRVEQAVLAGETEAALAAARQQIRLRPIPAESLSMLAVAANLSGDSDMALAALEEAARRGWRDPLAQLAAGEGALQSGDVEAAAGRVAALLATGDLQPQALDLFGRLVRTPDGRRAMAERYAAAGHWQVNSIPLAAAAVTPDLFADVMQQALELDADLPCGQLRALAEQYRRDGEEAAAARFWPGDCPA</sequence>
<comment type="caution">
    <text evidence="1">The sequence shown here is derived from an EMBL/GenBank/DDBJ whole genome shotgun (WGS) entry which is preliminary data.</text>
</comment>
<reference evidence="1 2" key="1">
    <citation type="submission" date="2015-04" db="EMBL/GenBank/DDBJ databases">
        <title>The draft genome sequence of Erythrobacr gangjinensis K7-2.</title>
        <authorList>
            <person name="Zhuang L."/>
            <person name="Liu Y."/>
            <person name="Shao Z."/>
        </authorList>
    </citation>
    <scope>NUCLEOTIDE SEQUENCE [LARGE SCALE GENOMIC DNA]</scope>
    <source>
        <strain evidence="1 2">K7-2</strain>
    </source>
</reference>
<evidence type="ECO:0000313" key="1">
    <source>
        <dbReference type="EMBL" id="KLE31419.1"/>
    </source>
</evidence>
<dbReference type="PATRIC" id="fig|502682.8.peg.1516"/>
<evidence type="ECO:0000313" key="2">
    <source>
        <dbReference type="Proteomes" id="UP000053070"/>
    </source>
</evidence>
<accession>A0A0G9MLC5</accession>
<keyword evidence="2" id="KW-1185">Reference proteome</keyword>
<protein>
    <submittedName>
        <fullName evidence="1">Uncharacterized protein</fullName>
    </submittedName>
</protein>
<gene>
    <name evidence="1" type="ORF">AAW01_07430</name>
</gene>
<name>A0A0G9MLC5_9SPHN</name>
<dbReference type="STRING" id="502682.BMF35_a0489"/>